<evidence type="ECO:0000256" key="4">
    <source>
        <dbReference type="ARBA" id="ARBA00022475"/>
    </source>
</evidence>
<evidence type="ECO:0000256" key="3">
    <source>
        <dbReference type="ARBA" id="ARBA00004632"/>
    </source>
</evidence>
<dbReference type="InterPro" id="IPR052365">
    <property type="entry name" value="THEM4/THEM5_acyl-CoA_thioest"/>
</dbReference>
<dbReference type="EMBL" id="QPJK01000007">
    <property type="protein sequence ID" value="RCW68648.1"/>
    <property type="molecule type" value="Genomic_DNA"/>
</dbReference>
<evidence type="ECO:0000256" key="5">
    <source>
        <dbReference type="ARBA" id="ARBA00022490"/>
    </source>
</evidence>
<dbReference type="GO" id="GO:0016790">
    <property type="term" value="F:thiolester hydrolase activity"/>
    <property type="evidence" value="ECO:0007669"/>
    <property type="project" value="UniProtKB-ARBA"/>
</dbReference>
<dbReference type="Pfam" id="PF03061">
    <property type="entry name" value="4HBT"/>
    <property type="match status" value="1"/>
</dbReference>
<protein>
    <recommendedName>
        <fullName evidence="17">Acyl-coenzyme A thioesterase THEM4</fullName>
        <ecNumber evidence="16">3.1.2.2</ecNumber>
    </recommendedName>
    <alternativeName>
        <fullName evidence="18">Thioesterase superfamily member 4</fullName>
    </alternativeName>
</protein>
<dbReference type="EC" id="3.1.2.2" evidence="16"/>
<accession>A0A368XNQ7</accession>
<feature type="domain" description="Thioesterase" evidence="24">
    <location>
        <begin position="55"/>
        <end position="135"/>
    </location>
</feature>
<evidence type="ECO:0000256" key="7">
    <source>
        <dbReference type="ARBA" id="ARBA00022801"/>
    </source>
</evidence>
<comment type="caution">
    <text evidence="25">The sequence shown here is derived from an EMBL/GenBank/DDBJ whole genome shotgun (WGS) entry which is preliminary data.</text>
</comment>
<dbReference type="RefSeq" id="WP_114470180.1">
    <property type="nucleotide sequence ID" value="NZ_QPJK01000007.1"/>
</dbReference>
<evidence type="ECO:0000256" key="2">
    <source>
        <dbReference type="ARBA" id="ARBA00004496"/>
    </source>
</evidence>
<evidence type="ECO:0000256" key="6">
    <source>
        <dbReference type="ARBA" id="ARBA00022703"/>
    </source>
</evidence>
<evidence type="ECO:0000313" key="26">
    <source>
        <dbReference type="Proteomes" id="UP000252884"/>
    </source>
</evidence>
<evidence type="ECO:0000256" key="15">
    <source>
        <dbReference type="ARBA" id="ARBA00038456"/>
    </source>
</evidence>
<dbReference type="AlphaFoldDB" id="A0A368XNQ7"/>
<reference evidence="25 26" key="1">
    <citation type="submission" date="2018-07" db="EMBL/GenBank/DDBJ databases">
        <title>Genomic Encyclopedia of Type Strains, Phase IV (KMG-IV): sequencing the most valuable type-strain genomes for metagenomic binning, comparative biology and taxonomic classification.</title>
        <authorList>
            <person name="Goeker M."/>
        </authorList>
    </citation>
    <scope>NUCLEOTIDE SEQUENCE [LARGE SCALE GENOMIC DNA]</scope>
    <source>
        <strain evidence="25 26">DSM 21634</strain>
    </source>
</reference>
<comment type="catalytic activity">
    <reaction evidence="22">
        <text>dodecanoyl-CoA + H2O = dodecanoate + CoA + H(+)</text>
        <dbReference type="Rhea" id="RHEA:30135"/>
        <dbReference type="ChEBI" id="CHEBI:15377"/>
        <dbReference type="ChEBI" id="CHEBI:15378"/>
        <dbReference type="ChEBI" id="CHEBI:18262"/>
        <dbReference type="ChEBI" id="CHEBI:57287"/>
        <dbReference type="ChEBI" id="CHEBI:57375"/>
    </reaction>
    <physiologicalReaction direction="left-to-right" evidence="22">
        <dbReference type="Rhea" id="RHEA:30136"/>
    </physiologicalReaction>
</comment>
<dbReference type="GO" id="GO:0006631">
    <property type="term" value="P:fatty acid metabolic process"/>
    <property type="evidence" value="ECO:0007669"/>
    <property type="project" value="UniProtKB-KW"/>
</dbReference>
<evidence type="ECO:0000256" key="1">
    <source>
        <dbReference type="ARBA" id="ARBA00004170"/>
    </source>
</evidence>
<evidence type="ECO:0000256" key="18">
    <source>
        <dbReference type="ARBA" id="ARBA00043210"/>
    </source>
</evidence>
<comment type="catalytic activity">
    <reaction evidence="20">
        <text>hexadecanoyl-CoA + H2O = hexadecanoate + CoA + H(+)</text>
        <dbReference type="Rhea" id="RHEA:16645"/>
        <dbReference type="ChEBI" id="CHEBI:7896"/>
        <dbReference type="ChEBI" id="CHEBI:15377"/>
        <dbReference type="ChEBI" id="CHEBI:15378"/>
        <dbReference type="ChEBI" id="CHEBI:57287"/>
        <dbReference type="ChEBI" id="CHEBI:57379"/>
        <dbReference type="EC" id="3.1.2.2"/>
    </reaction>
    <physiologicalReaction direction="left-to-right" evidence="20">
        <dbReference type="Rhea" id="RHEA:16646"/>
    </physiologicalReaction>
</comment>
<keyword evidence="10" id="KW-0443">Lipid metabolism</keyword>
<comment type="catalytic activity">
    <reaction evidence="13">
        <text>(5Z,8Z,11Z,14Z)-eicosatetraenoyl-CoA + H2O = (5Z,8Z,11Z,14Z)-eicosatetraenoate + CoA + H(+)</text>
        <dbReference type="Rhea" id="RHEA:40151"/>
        <dbReference type="ChEBI" id="CHEBI:15377"/>
        <dbReference type="ChEBI" id="CHEBI:15378"/>
        <dbReference type="ChEBI" id="CHEBI:32395"/>
        <dbReference type="ChEBI" id="CHEBI:57287"/>
        <dbReference type="ChEBI" id="CHEBI:57368"/>
    </reaction>
    <physiologicalReaction direction="left-to-right" evidence="13">
        <dbReference type="Rhea" id="RHEA:40152"/>
    </physiologicalReaction>
</comment>
<evidence type="ECO:0000256" key="11">
    <source>
        <dbReference type="ARBA" id="ARBA00023136"/>
    </source>
</evidence>
<evidence type="ECO:0000259" key="24">
    <source>
        <dbReference type="Pfam" id="PF03061"/>
    </source>
</evidence>
<evidence type="ECO:0000256" key="23">
    <source>
        <dbReference type="ARBA" id="ARBA00048180"/>
    </source>
</evidence>
<keyword evidence="4" id="KW-1003">Cell membrane</keyword>
<dbReference type="OrthoDB" id="9792301at2"/>
<comment type="catalytic activity">
    <reaction evidence="21">
        <text>decanoyl-CoA + H2O = decanoate + CoA + H(+)</text>
        <dbReference type="Rhea" id="RHEA:40059"/>
        <dbReference type="ChEBI" id="CHEBI:15377"/>
        <dbReference type="ChEBI" id="CHEBI:15378"/>
        <dbReference type="ChEBI" id="CHEBI:27689"/>
        <dbReference type="ChEBI" id="CHEBI:57287"/>
        <dbReference type="ChEBI" id="CHEBI:61430"/>
    </reaction>
    <physiologicalReaction direction="left-to-right" evidence="21">
        <dbReference type="Rhea" id="RHEA:40060"/>
    </physiologicalReaction>
</comment>
<sequence>MKAIQDLYAAEYAHCFGCGPRNAGGHHLKSYVDGDRTIAHFTAEACYSGGVPNQLYGGMIASLLDCHGTASAAAFLNQQRGRTPELGLPRCVTASLRIDFKRPAPLETQLTITGALQSIDRRKVWVALHLHAGEQLCATGEMLAIELQEPAQS</sequence>
<gene>
    <name evidence="25" type="ORF">DES41_107169</name>
</gene>
<organism evidence="25 26">
    <name type="scientific">Pseudorhodoferax soli</name>
    <dbReference type="NCBI Taxonomy" id="545864"/>
    <lineage>
        <taxon>Bacteria</taxon>
        <taxon>Pseudomonadati</taxon>
        <taxon>Pseudomonadota</taxon>
        <taxon>Betaproteobacteria</taxon>
        <taxon>Burkholderiales</taxon>
        <taxon>Comamonadaceae</taxon>
    </lineage>
</organism>
<keyword evidence="9" id="KW-0809">Transit peptide</keyword>
<dbReference type="GO" id="GO:0016020">
    <property type="term" value="C:membrane"/>
    <property type="evidence" value="ECO:0007669"/>
    <property type="project" value="UniProtKB-SubCell"/>
</dbReference>
<evidence type="ECO:0000313" key="25">
    <source>
        <dbReference type="EMBL" id="RCW68648.1"/>
    </source>
</evidence>
<dbReference type="CDD" id="cd03443">
    <property type="entry name" value="PaaI_thioesterase"/>
    <property type="match status" value="1"/>
</dbReference>
<dbReference type="InterPro" id="IPR006683">
    <property type="entry name" value="Thioestr_dom"/>
</dbReference>
<evidence type="ECO:0000256" key="19">
    <source>
        <dbReference type="ARBA" id="ARBA00047588"/>
    </source>
</evidence>
<dbReference type="PANTHER" id="PTHR12418:SF19">
    <property type="entry name" value="ACYL-COENZYME A THIOESTERASE THEM4"/>
    <property type="match status" value="1"/>
</dbReference>
<comment type="catalytic activity">
    <reaction evidence="19">
        <text>octanoyl-CoA + H2O = octanoate + CoA + H(+)</text>
        <dbReference type="Rhea" id="RHEA:30143"/>
        <dbReference type="ChEBI" id="CHEBI:15377"/>
        <dbReference type="ChEBI" id="CHEBI:15378"/>
        <dbReference type="ChEBI" id="CHEBI:25646"/>
        <dbReference type="ChEBI" id="CHEBI:57287"/>
        <dbReference type="ChEBI" id="CHEBI:57386"/>
    </reaction>
    <physiologicalReaction direction="left-to-right" evidence="19">
        <dbReference type="Rhea" id="RHEA:30144"/>
    </physiologicalReaction>
</comment>
<comment type="catalytic activity">
    <reaction evidence="14">
        <text>(9Z)-octadecenoyl-CoA + H2O = (9Z)-octadecenoate + CoA + H(+)</text>
        <dbReference type="Rhea" id="RHEA:40139"/>
        <dbReference type="ChEBI" id="CHEBI:15377"/>
        <dbReference type="ChEBI" id="CHEBI:15378"/>
        <dbReference type="ChEBI" id="CHEBI:30823"/>
        <dbReference type="ChEBI" id="CHEBI:57287"/>
        <dbReference type="ChEBI" id="CHEBI:57387"/>
    </reaction>
    <physiologicalReaction direction="left-to-right" evidence="14">
        <dbReference type="Rhea" id="RHEA:40140"/>
    </physiologicalReaction>
</comment>
<evidence type="ECO:0000256" key="13">
    <source>
        <dbReference type="ARBA" id="ARBA00035852"/>
    </source>
</evidence>
<dbReference type="InterPro" id="IPR029069">
    <property type="entry name" value="HotDog_dom_sf"/>
</dbReference>
<comment type="similarity">
    <text evidence="15">Belongs to the THEM4/THEM5 thioesterase family.</text>
</comment>
<keyword evidence="12" id="KW-0966">Cell projection</keyword>
<comment type="catalytic activity">
    <reaction evidence="23">
        <text>tetradecanoyl-CoA + H2O = tetradecanoate + CoA + H(+)</text>
        <dbReference type="Rhea" id="RHEA:40119"/>
        <dbReference type="ChEBI" id="CHEBI:15377"/>
        <dbReference type="ChEBI" id="CHEBI:15378"/>
        <dbReference type="ChEBI" id="CHEBI:30807"/>
        <dbReference type="ChEBI" id="CHEBI:57287"/>
        <dbReference type="ChEBI" id="CHEBI:57385"/>
    </reaction>
    <physiologicalReaction direction="left-to-right" evidence="23">
        <dbReference type="Rhea" id="RHEA:40120"/>
    </physiologicalReaction>
</comment>
<evidence type="ECO:0000256" key="20">
    <source>
        <dbReference type="ARBA" id="ARBA00047734"/>
    </source>
</evidence>
<dbReference type="PANTHER" id="PTHR12418">
    <property type="entry name" value="ACYL-COENZYME A THIOESTERASE THEM4"/>
    <property type="match status" value="1"/>
</dbReference>
<evidence type="ECO:0000256" key="17">
    <source>
        <dbReference type="ARBA" id="ARBA00040123"/>
    </source>
</evidence>
<dbReference type="GO" id="GO:0005737">
    <property type="term" value="C:cytoplasm"/>
    <property type="evidence" value="ECO:0007669"/>
    <property type="project" value="UniProtKB-SubCell"/>
</dbReference>
<evidence type="ECO:0000256" key="8">
    <source>
        <dbReference type="ARBA" id="ARBA00022832"/>
    </source>
</evidence>
<evidence type="ECO:0000256" key="12">
    <source>
        <dbReference type="ARBA" id="ARBA00023273"/>
    </source>
</evidence>
<dbReference type="Gene3D" id="3.10.129.10">
    <property type="entry name" value="Hotdog Thioesterase"/>
    <property type="match status" value="1"/>
</dbReference>
<keyword evidence="26" id="KW-1185">Reference proteome</keyword>
<proteinExistence type="inferred from homology"/>
<keyword evidence="5" id="KW-0963">Cytoplasm</keyword>
<keyword evidence="7" id="KW-0378">Hydrolase</keyword>
<name>A0A368XNQ7_9BURK</name>
<comment type="subcellular location">
    <subcellularLocation>
        <location evidence="3">Cell projection</location>
        <location evidence="3">Ruffle membrane</location>
    </subcellularLocation>
    <subcellularLocation>
        <location evidence="2">Cytoplasm</location>
    </subcellularLocation>
    <subcellularLocation>
        <location evidence="1">Membrane</location>
        <topology evidence="1">Peripheral membrane protein</topology>
    </subcellularLocation>
</comment>
<keyword evidence="6" id="KW-0053">Apoptosis</keyword>
<keyword evidence="8" id="KW-0276">Fatty acid metabolism</keyword>
<evidence type="ECO:0000256" key="21">
    <source>
        <dbReference type="ARBA" id="ARBA00047969"/>
    </source>
</evidence>
<evidence type="ECO:0000256" key="9">
    <source>
        <dbReference type="ARBA" id="ARBA00022946"/>
    </source>
</evidence>
<evidence type="ECO:0000256" key="16">
    <source>
        <dbReference type="ARBA" id="ARBA00038848"/>
    </source>
</evidence>
<dbReference type="Proteomes" id="UP000252884">
    <property type="component" value="Unassembled WGS sequence"/>
</dbReference>
<dbReference type="SUPFAM" id="SSF54637">
    <property type="entry name" value="Thioesterase/thiol ester dehydrase-isomerase"/>
    <property type="match status" value="1"/>
</dbReference>
<evidence type="ECO:0000256" key="22">
    <source>
        <dbReference type="ARBA" id="ARBA00048074"/>
    </source>
</evidence>
<evidence type="ECO:0000256" key="10">
    <source>
        <dbReference type="ARBA" id="ARBA00023098"/>
    </source>
</evidence>
<evidence type="ECO:0000256" key="14">
    <source>
        <dbReference type="ARBA" id="ARBA00037002"/>
    </source>
</evidence>
<keyword evidence="11" id="KW-0472">Membrane</keyword>